<reference evidence="1 2" key="1">
    <citation type="submission" date="2019-06" db="EMBL/GenBank/DDBJ databases">
        <title>Genome Sequence of the Brown Rot Fungal Pathogen Monilinia fructicola.</title>
        <authorList>
            <person name="De Miccolis Angelini R.M."/>
            <person name="Landi L."/>
            <person name="Abate D."/>
            <person name="Pollastro S."/>
            <person name="Romanazzi G."/>
            <person name="Faretra F."/>
        </authorList>
    </citation>
    <scope>NUCLEOTIDE SEQUENCE [LARGE SCALE GENOMIC DNA]</scope>
    <source>
        <strain evidence="1 2">Mfrc123</strain>
    </source>
</reference>
<organism evidence="1 2">
    <name type="scientific">Monilinia fructicola</name>
    <name type="common">Brown rot fungus</name>
    <name type="synonym">Ciboria fructicola</name>
    <dbReference type="NCBI Taxonomy" id="38448"/>
    <lineage>
        <taxon>Eukaryota</taxon>
        <taxon>Fungi</taxon>
        <taxon>Dikarya</taxon>
        <taxon>Ascomycota</taxon>
        <taxon>Pezizomycotina</taxon>
        <taxon>Leotiomycetes</taxon>
        <taxon>Helotiales</taxon>
        <taxon>Sclerotiniaceae</taxon>
        <taxon>Monilinia</taxon>
    </lineage>
</organism>
<name>A0A5M9JXA2_MONFR</name>
<dbReference type="EMBL" id="VICG01000003">
    <property type="protein sequence ID" value="KAA8574194.1"/>
    <property type="molecule type" value="Genomic_DNA"/>
</dbReference>
<protein>
    <submittedName>
        <fullName evidence="1">Uncharacterized protein</fullName>
    </submittedName>
</protein>
<accession>A0A5M9JXA2</accession>
<dbReference type="Proteomes" id="UP000322873">
    <property type="component" value="Unassembled WGS sequence"/>
</dbReference>
<dbReference type="VEuPathDB" id="FungiDB:MFRU_001g00440"/>
<gene>
    <name evidence="1" type="ORF">EYC84_005707</name>
</gene>
<proteinExistence type="predicted"/>
<comment type="caution">
    <text evidence="1">The sequence shown here is derived from an EMBL/GenBank/DDBJ whole genome shotgun (WGS) entry which is preliminary data.</text>
</comment>
<keyword evidence="2" id="KW-1185">Reference proteome</keyword>
<evidence type="ECO:0000313" key="1">
    <source>
        <dbReference type="EMBL" id="KAA8574194.1"/>
    </source>
</evidence>
<evidence type="ECO:0000313" key="2">
    <source>
        <dbReference type="Proteomes" id="UP000322873"/>
    </source>
</evidence>
<sequence>MQYYTFIIKALTINLPLKGHWQDEDADFETIPEILPESDLPFTPKTPPELDTLFIWPGRRMMAISSGKNIELRGKKRWFSTRERLSFNYVAPGLVNELSGKYSWKYNRTSGIYILTKKTWSAEPTVRYVES</sequence>
<dbReference type="AlphaFoldDB" id="A0A5M9JXA2"/>